<evidence type="ECO:0000313" key="2">
    <source>
        <dbReference type="Proteomes" id="UP001221142"/>
    </source>
</evidence>
<gene>
    <name evidence="1" type="ORF">FB45DRAFT_205171</name>
</gene>
<dbReference type="EMBL" id="JARKIF010000002">
    <property type="protein sequence ID" value="KAJ7647646.1"/>
    <property type="molecule type" value="Genomic_DNA"/>
</dbReference>
<comment type="caution">
    <text evidence="1">The sequence shown here is derived from an EMBL/GenBank/DDBJ whole genome shotgun (WGS) entry which is preliminary data.</text>
</comment>
<reference evidence="1" key="1">
    <citation type="submission" date="2023-03" db="EMBL/GenBank/DDBJ databases">
        <title>Massive genome expansion in bonnet fungi (Mycena s.s.) driven by repeated elements and novel gene families across ecological guilds.</title>
        <authorList>
            <consortium name="Lawrence Berkeley National Laboratory"/>
            <person name="Harder C.B."/>
            <person name="Miyauchi S."/>
            <person name="Viragh M."/>
            <person name="Kuo A."/>
            <person name="Thoen E."/>
            <person name="Andreopoulos B."/>
            <person name="Lu D."/>
            <person name="Skrede I."/>
            <person name="Drula E."/>
            <person name="Henrissat B."/>
            <person name="Morin E."/>
            <person name="Kohler A."/>
            <person name="Barry K."/>
            <person name="LaButti K."/>
            <person name="Morin E."/>
            <person name="Salamov A."/>
            <person name="Lipzen A."/>
            <person name="Mereny Z."/>
            <person name="Hegedus B."/>
            <person name="Baldrian P."/>
            <person name="Stursova M."/>
            <person name="Weitz H."/>
            <person name="Taylor A."/>
            <person name="Grigoriev I.V."/>
            <person name="Nagy L.G."/>
            <person name="Martin F."/>
            <person name="Kauserud H."/>
        </authorList>
    </citation>
    <scope>NUCLEOTIDE SEQUENCE</scope>
    <source>
        <strain evidence="1">9284</strain>
    </source>
</reference>
<organism evidence="1 2">
    <name type="scientific">Roridomyces roridus</name>
    <dbReference type="NCBI Taxonomy" id="1738132"/>
    <lineage>
        <taxon>Eukaryota</taxon>
        <taxon>Fungi</taxon>
        <taxon>Dikarya</taxon>
        <taxon>Basidiomycota</taxon>
        <taxon>Agaricomycotina</taxon>
        <taxon>Agaricomycetes</taxon>
        <taxon>Agaricomycetidae</taxon>
        <taxon>Agaricales</taxon>
        <taxon>Marasmiineae</taxon>
        <taxon>Mycenaceae</taxon>
        <taxon>Roridomyces</taxon>
    </lineage>
</organism>
<accession>A0AAD7FZH4</accession>
<proteinExistence type="predicted"/>
<protein>
    <submittedName>
        <fullName evidence="1">Uncharacterized protein</fullName>
    </submittedName>
</protein>
<dbReference type="AlphaFoldDB" id="A0AAD7FZH4"/>
<evidence type="ECO:0000313" key="1">
    <source>
        <dbReference type="EMBL" id="KAJ7647646.1"/>
    </source>
</evidence>
<sequence>MSFPFTRLPVELAHEIVRISAAPDYQVPTAKRPTSYATALSLASTSHALRRLTMPHLLHTIVLESTAQTLSFISSLSFQRRLDRRSPLALDYSKLVRQFWCSECWEDHGPDGELDYAALYKIIRGVDLLGLSFYALHLLYNALDSSEADPRRDWKCQKIIFTGANPRWNPLRISHSGVDWMGRITHLMFWIPPPVPSEEPTSVPHWVAEIPFSDFTSLTHMAFPPISNDLSVPVEMVAHVAKGSDFTPAVFREWATSRKHGVVIPFQSPPICRVGEAQVRWEVPFVMGEASRIWAEADRLTKDA</sequence>
<keyword evidence="2" id="KW-1185">Reference proteome</keyword>
<name>A0AAD7FZH4_9AGAR</name>
<dbReference type="Proteomes" id="UP001221142">
    <property type="component" value="Unassembled WGS sequence"/>
</dbReference>